<reference evidence="1 2" key="1">
    <citation type="journal article" date="2020" name="bioRxiv">
        <title>Whole genome comparisons of ergot fungi reveals the divergence and evolution of species within the genus Claviceps are the result of varying mechanisms driving genome evolution and host range expansion.</title>
        <authorList>
            <person name="Wyka S.A."/>
            <person name="Mondo S.J."/>
            <person name="Liu M."/>
            <person name="Dettman J."/>
            <person name="Nalam V."/>
            <person name="Broders K.D."/>
        </authorList>
    </citation>
    <scope>NUCLEOTIDE SEQUENCE [LARGE SCALE GENOMIC DNA]</scope>
    <source>
        <strain evidence="1 2">Clav52</strain>
    </source>
</reference>
<comment type="caution">
    <text evidence="1">The sequence shown here is derived from an EMBL/GenBank/DDBJ whole genome shotgun (WGS) entry which is preliminary data.</text>
</comment>
<evidence type="ECO:0000313" key="1">
    <source>
        <dbReference type="EMBL" id="KAG6286583.1"/>
    </source>
</evidence>
<dbReference type="Proteomes" id="UP000707071">
    <property type="component" value="Unassembled WGS sequence"/>
</dbReference>
<gene>
    <name evidence="1" type="ORF">E4U09_006680</name>
</gene>
<name>A0A9P7QBP4_9HYPO</name>
<keyword evidence="2" id="KW-1185">Reference proteome</keyword>
<dbReference type="EMBL" id="SRRH01000622">
    <property type="protein sequence ID" value="KAG6286583.1"/>
    <property type="molecule type" value="Genomic_DNA"/>
</dbReference>
<organism evidence="1 2">
    <name type="scientific">Claviceps aff. purpurea</name>
    <dbReference type="NCBI Taxonomy" id="1967640"/>
    <lineage>
        <taxon>Eukaryota</taxon>
        <taxon>Fungi</taxon>
        <taxon>Dikarya</taxon>
        <taxon>Ascomycota</taxon>
        <taxon>Pezizomycotina</taxon>
        <taxon>Sordariomycetes</taxon>
        <taxon>Hypocreomycetidae</taxon>
        <taxon>Hypocreales</taxon>
        <taxon>Clavicipitaceae</taxon>
        <taxon>Claviceps</taxon>
    </lineage>
</organism>
<evidence type="ECO:0000313" key="2">
    <source>
        <dbReference type="Proteomes" id="UP000707071"/>
    </source>
</evidence>
<sequence length="434" mass="50627">MGRRDVGRLSPGKAPKLDRFIRLFNAERDILYIPRDDLGLLTVEPLEMWHKCRQWGVPDVVVVHKAITLALPEAIFWDPGRIQRLPEITSTWFLDPGKFFVIMGVQPERIDTPAERDSCFWWEMGALVWDMTKQEFVFEQGVETLDEEHVALFTRMEEATRSSAITSGVSHCRTTSARRYISKFYQRDGYWRVRKIEEYESIYRPGEEQIEFRTELIDPEVQLCLPQFFVNHEAHRIAAAWLREEGREYILSLGKTQKLDRFVRPFNENRDILYIPYDKWHQFNTEPRDRAIGRGMQGVPAMDVVQKPITIALPHTVIWNVDLLRCFPEVKSLWFNDPVKLFVILGEQPEQIGSPAEHDSWYWEIEDTGIGALVWDMVKQDFVFEQGANAFDFKHRAIIANVQNAARYGLLGGMIENGCESLEIRLAYAALRMQ</sequence>
<dbReference type="AlphaFoldDB" id="A0A9P7QBP4"/>
<accession>A0A9P7QBP4</accession>
<protein>
    <submittedName>
        <fullName evidence="1">Uncharacterized protein</fullName>
    </submittedName>
</protein>
<proteinExistence type="predicted"/>